<protein>
    <recommendedName>
        <fullName evidence="2">Putative regulatory protein FmdB zinc ribbon domain-containing protein</fullName>
    </recommendedName>
</protein>
<feature type="compositionally biased region" description="Basic and acidic residues" evidence="1">
    <location>
        <begin position="55"/>
        <end position="65"/>
    </location>
</feature>
<accession>A0ABP9C4F0</accession>
<name>A0ABP9C4F0_9PSEU</name>
<dbReference type="Pfam" id="PF09723">
    <property type="entry name" value="Zn_ribbon_8"/>
    <property type="match status" value="1"/>
</dbReference>
<evidence type="ECO:0000256" key="1">
    <source>
        <dbReference type="SAM" id="MobiDB-lite"/>
    </source>
</evidence>
<evidence type="ECO:0000313" key="4">
    <source>
        <dbReference type="Proteomes" id="UP001500928"/>
    </source>
</evidence>
<dbReference type="Proteomes" id="UP001500928">
    <property type="component" value="Unassembled WGS sequence"/>
</dbReference>
<evidence type="ECO:0000313" key="3">
    <source>
        <dbReference type="EMBL" id="GAA4804681.1"/>
    </source>
</evidence>
<dbReference type="RefSeq" id="WP_345421444.1">
    <property type="nucleotide sequence ID" value="NZ_BAABHO010000048.1"/>
</dbReference>
<feature type="domain" description="Putative regulatory protein FmdB zinc ribbon" evidence="2">
    <location>
        <begin position="1"/>
        <end position="42"/>
    </location>
</feature>
<gene>
    <name evidence="3" type="ORF">GCM10023200_47570</name>
</gene>
<sequence>MPTYTYRCGPCGVPFDVIAPMSASRDDRRCPACDAPAQRIVTAPGVRRTPTAVREAVEAGERSREAPTVTTSVPPPTHRDRRPTPVSRDPRHARLPRP</sequence>
<dbReference type="EMBL" id="BAABHO010000048">
    <property type="protein sequence ID" value="GAA4804681.1"/>
    <property type="molecule type" value="Genomic_DNA"/>
</dbReference>
<dbReference type="SMART" id="SM00834">
    <property type="entry name" value="CxxC_CXXC_SSSS"/>
    <property type="match status" value="1"/>
</dbReference>
<dbReference type="InterPro" id="IPR013429">
    <property type="entry name" value="Regulatory_FmdB_Zinc_ribbon"/>
</dbReference>
<evidence type="ECO:0000259" key="2">
    <source>
        <dbReference type="SMART" id="SM00834"/>
    </source>
</evidence>
<proteinExistence type="predicted"/>
<feature type="region of interest" description="Disordered" evidence="1">
    <location>
        <begin position="50"/>
        <end position="98"/>
    </location>
</feature>
<keyword evidence="4" id="KW-1185">Reference proteome</keyword>
<comment type="caution">
    <text evidence="3">The sequence shown here is derived from an EMBL/GenBank/DDBJ whole genome shotgun (WGS) entry which is preliminary data.</text>
</comment>
<dbReference type="NCBIfam" id="TIGR02605">
    <property type="entry name" value="CxxC_CxxC_SSSS"/>
    <property type="match status" value="1"/>
</dbReference>
<reference evidence="4" key="1">
    <citation type="journal article" date="2019" name="Int. J. Syst. Evol. Microbiol.">
        <title>The Global Catalogue of Microorganisms (GCM) 10K type strain sequencing project: providing services to taxonomists for standard genome sequencing and annotation.</title>
        <authorList>
            <consortium name="The Broad Institute Genomics Platform"/>
            <consortium name="The Broad Institute Genome Sequencing Center for Infectious Disease"/>
            <person name="Wu L."/>
            <person name="Ma J."/>
        </authorList>
    </citation>
    <scope>NUCLEOTIDE SEQUENCE [LARGE SCALE GENOMIC DNA]</scope>
    <source>
        <strain evidence="4">JCM 17979</strain>
    </source>
</reference>
<organism evidence="3 4">
    <name type="scientific">Actinomycetospora chlora</name>
    <dbReference type="NCBI Taxonomy" id="663608"/>
    <lineage>
        <taxon>Bacteria</taxon>
        <taxon>Bacillati</taxon>
        <taxon>Actinomycetota</taxon>
        <taxon>Actinomycetes</taxon>
        <taxon>Pseudonocardiales</taxon>
        <taxon>Pseudonocardiaceae</taxon>
        <taxon>Actinomycetospora</taxon>
    </lineage>
</organism>